<reference evidence="2" key="1">
    <citation type="journal article" date="2023" name="Front. Plant Sci.">
        <title>Chromosomal-level genome assembly of Melastoma candidum provides insights into trichome evolution.</title>
        <authorList>
            <person name="Zhong Y."/>
            <person name="Wu W."/>
            <person name="Sun C."/>
            <person name="Zou P."/>
            <person name="Liu Y."/>
            <person name="Dai S."/>
            <person name="Zhou R."/>
        </authorList>
    </citation>
    <scope>NUCLEOTIDE SEQUENCE [LARGE SCALE GENOMIC DNA]</scope>
</reference>
<accession>A0ACB9MZV4</accession>
<evidence type="ECO:0000313" key="2">
    <source>
        <dbReference type="Proteomes" id="UP001057402"/>
    </source>
</evidence>
<comment type="caution">
    <text evidence="1">The sequence shown here is derived from an EMBL/GenBank/DDBJ whole genome shotgun (WGS) entry which is preliminary data.</text>
</comment>
<proteinExistence type="predicted"/>
<name>A0ACB9MZV4_9MYRT</name>
<protein>
    <submittedName>
        <fullName evidence="1">Uncharacterized protein</fullName>
    </submittedName>
</protein>
<sequence length="972" mass="110597">MEGSHRQESVSPDEEISEEQRLRAESNRLAAIARRRAAVVHPSSSVTGSLNRWPLSKCRKLDLEGTPRVSRGESSEKFLVRLEICSPDSFSATPVPAQGFVFPREQSALRQLAGWLAEVSPSHYTQNLAGGKSCVYNLRDYNPVVRCLRSVEGLVYEEIPWGTFNVVEKLSHLFSTGHWMPCRPEHLSEEKVDELIGRLPKKIVETLLPFQLEGVRFGLRRGGRCLIADEMGLGKTLQAIAIACCFKDEGSILVVCPAVLRFSWAEELERWFPCLPTDIHLVFSHQDNPTHLKKWPKVVVISYKMLHHLRRSLVGRGWNLLIIDESHHLRCSKKVSEAEEIKVVLDLASKVQRIVLLSGTPSLSRPYDIFHQINMLWPGLLGKDKFEFAKTYCDVKLIRDSQGNFFKDFSRGTRLDELNILLRQTVMIRRLKEHVMMHLPPKRRQIIRLLLKKSDIVSAKAAVNVDSIEALEMENDKITGKSNHSNVNGPRSLSYQEVGIAKLSGFCEWLSLHPSISDPDGAKNLELNKNHHKMIIFAHHHKVLDGIQEFIRQKGIGFVRIDGNTLPNDRQSAVNSFQMSSEVQIAVIGVTAGGVGLNLSSAQTVVFLELPPSSSWMLQAEDRAHRQGQKNAVNIYYFCAKDTIDDMHWQYLNTSLYRVSSTTNGKRDAIREIGVDDISYFESSDLYDGSLNNTLGKSTSGALSPEQRTISVLQHDTELIDGSKETDLFNRESDKQKQSQISNGFEGQLNDTTEAKKINSCLVRSLRFEVSQYTQRIHLYTCTSDSEYRPRPLFKSFRPEELDTKSPIIMDNDTAEVDNRSSYTEVLLMFINQWKKLRPIQRRKLLGKPLQLPLAVELCYLKEGVNHDNSGLLKSKSKRRNTPFLEISRPLPDNAEWKKVSLAANHGRKEKEYIQGWSIIGEPLCKLCQSPCCGENARLPQFFEDLFCNLECYEEYRLRTSSRFIRQVVTCF</sequence>
<organism evidence="1 2">
    <name type="scientific">Melastoma candidum</name>
    <dbReference type="NCBI Taxonomy" id="119954"/>
    <lineage>
        <taxon>Eukaryota</taxon>
        <taxon>Viridiplantae</taxon>
        <taxon>Streptophyta</taxon>
        <taxon>Embryophyta</taxon>
        <taxon>Tracheophyta</taxon>
        <taxon>Spermatophyta</taxon>
        <taxon>Magnoliopsida</taxon>
        <taxon>eudicotyledons</taxon>
        <taxon>Gunneridae</taxon>
        <taxon>Pentapetalae</taxon>
        <taxon>rosids</taxon>
        <taxon>malvids</taxon>
        <taxon>Myrtales</taxon>
        <taxon>Melastomataceae</taxon>
        <taxon>Melastomatoideae</taxon>
        <taxon>Melastomateae</taxon>
        <taxon>Melastoma</taxon>
    </lineage>
</organism>
<gene>
    <name evidence="1" type="ORF">MLD38_028010</name>
</gene>
<keyword evidence="2" id="KW-1185">Reference proteome</keyword>
<dbReference type="Proteomes" id="UP001057402">
    <property type="component" value="Chromosome 8"/>
</dbReference>
<dbReference type="EMBL" id="CM042887">
    <property type="protein sequence ID" value="KAI4329647.1"/>
    <property type="molecule type" value="Genomic_DNA"/>
</dbReference>
<evidence type="ECO:0000313" key="1">
    <source>
        <dbReference type="EMBL" id="KAI4329647.1"/>
    </source>
</evidence>